<feature type="binding site" evidence="14">
    <location>
        <position position="1143"/>
    </location>
    <ligand>
        <name>[4Fe-4S] cluster</name>
        <dbReference type="ChEBI" id="CHEBI:49883"/>
    </ligand>
</feature>
<keyword evidence="7 14" id="KW-0347">Helicase</keyword>
<keyword evidence="2 14" id="KW-0540">Nuclease</keyword>
<feature type="domain" description="UvrD-like helicase C-terminal" evidence="15">
    <location>
        <begin position="294"/>
        <end position="587"/>
    </location>
</feature>
<keyword evidence="11 14" id="KW-0411">Iron-sulfur</keyword>
<dbReference type="PROSITE" id="PS51217">
    <property type="entry name" value="UVRD_HELICASE_CTER"/>
    <property type="match status" value="1"/>
</dbReference>
<evidence type="ECO:0000259" key="15">
    <source>
        <dbReference type="PROSITE" id="PS51217"/>
    </source>
</evidence>
<dbReference type="PANTHER" id="PTHR30591:SF1">
    <property type="entry name" value="RECBCD ENZYME SUBUNIT RECC"/>
    <property type="match status" value="1"/>
</dbReference>
<comment type="caution">
    <text evidence="16">The sequence shown here is derived from an EMBL/GenBank/DDBJ whole genome shotgun (WGS) entry which is preliminary data.</text>
</comment>
<feature type="binding site" evidence="14">
    <location>
        <position position="812"/>
    </location>
    <ligand>
        <name>[4Fe-4S] cluster</name>
        <dbReference type="ChEBI" id="CHEBI:49883"/>
    </ligand>
</feature>
<dbReference type="InterPro" id="IPR014140">
    <property type="entry name" value="DNA_helicase_suAddB"/>
</dbReference>
<dbReference type="Gene3D" id="6.10.140.1030">
    <property type="match status" value="1"/>
</dbReference>
<dbReference type="Proteomes" id="UP001527099">
    <property type="component" value="Unassembled WGS sequence"/>
</dbReference>
<comment type="function">
    <text evidence="14">The heterodimer acts as both an ATP-dependent DNA helicase and an ATP-dependent, dual-direction single-stranded exonuclease. Recognizes the chi site generating a DNA molecule suitable for the initiation of homologous recombination. The AddB subunit has 5' -&gt; 3' nuclease activity but not helicase activity.</text>
</comment>
<evidence type="ECO:0000256" key="2">
    <source>
        <dbReference type="ARBA" id="ARBA00022722"/>
    </source>
</evidence>
<dbReference type="InterPro" id="IPR014017">
    <property type="entry name" value="DNA_helicase_UvrD-like_C"/>
</dbReference>
<keyword evidence="6 14" id="KW-0378">Hydrolase</keyword>
<keyword evidence="1 14" id="KW-0004">4Fe-4S</keyword>
<dbReference type="Pfam" id="PF21445">
    <property type="entry name" value="ADDB_N"/>
    <property type="match status" value="1"/>
</dbReference>
<feature type="binding site" evidence="14">
    <location>
        <position position="1137"/>
    </location>
    <ligand>
        <name>[4Fe-4S] cluster</name>
        <dbReference type="ChEBI" id="CHEBI:49883"/>
    </ligand>
</feature>
<comment type="similarity">
    <text evidence="14">Belongs to the helicase family. AddB/RexB type 1 subfamily.</text>
</comment>
<comment type="subunit">
    <text evidence="14">Heterodimer of AddA and AddB.</text>
</comment>
<gene>
    <name evidence="14 16" type="primary">addB</name>
    <name evidence="16" type="ORF">M5X19_19990</name>
</gene>
<organism evidence="16 17">
    <name type="scientific">Paenibacillus alginolyticus</name>
    <dbReference type="NCBI Taxonomy" id="59839"/>
    <lineage>
        <taxon>Bacteria</taxon>
        <taxon>Bacillati</taxon>
        <taxon>Bacillota</taxon>
        <taxon>Bacilli</taxon>
        <taxon>Bacillales</taxon>
        <taxon>Paenibacillaceae</taxon>
        <taxon>Paenibacillus</taxon>
    </lineage>
</organism>
<keyword evidence="10 14" id="KW-0408">Iron</keyword>
<evidence type="ECO:0000256" key="7">
    <source>
        <dbReference type="ARBA" id="ARBA00022806"/>
    </source>
</evidence>
<evidence type="ECO:0000256" key="1">
    <source>
        <dbReference type="ARBA" id="ARBA00022485"/>
    </source>
</evidence>
<evidence type="ECO:0000256" key="4">
    <source>
        <dbReference type="ARBA" id="ARBA00022741"/>
    </source>
</evidence>
<keyword evidence="13 14" id="KW-0234">DNA repair</keyword>
<dbReference type="RefSeq" id="WP_268616612.1">
    <property type="nucleotide sequence ID" value="NZ_JAMDMX010000063.1"/>
</dbReference>
<feature type="binding site" evidence="14">
    <location>
        <position position="1134"/>
    </location>
    <ligand>
        <name>[4Fe-4S] cluster</name>
        <dbReference type="ChEBI" id="CHEBI:49883"/>
    </ligand>
</feature>
<dbReference type="EC" id="3.1.-.-" evidence="14"/>
<evidence type="ECO:0000256" key="11">
    <source>
        <dbReference type="ARBA" id="ARBA00023014"/>
    </source>
</evidence>
<evidence type="ECO:0000256" key="12">
    <source>
        <dbReference type="ARBA" id="ARBA00023125"/>
    </source>
</evidence>
<dbReference type="SUPFAM" id="SSF52540">
    <property type="entry name" value="P-loop containing nucleoside triphosphate hydrolases"/>
    <property type="match status" value="1"/>
</dbReference>
<evidence type="ECO:0000256" key="14">
    <source>
        <dbReference type="HAMAP-Rule" id="MF_01452"/>
    </source>
</evidence>
<reference evidence="16 17" key="1">
    <citation type="submission" date="2022-05" db="EMBL/GenBank/DDBJ databases">
        <title>Genome Sequencing of Bee-Associated Microbes.</title>
        <authorList>
            <person name="Dunlap C."/>
        </authorList>
    </citation>
    <scope>NUCLEOTIDE SEQUENCE [LARGE SCALE GENOMIC DNA]</scope>
    <source>
        <strain evidence="16 17">NRRL B-14421</strain>
    </source>
</reference>
<accession>A0ABT4GGI4</accession>
<evidence type="ECO:0000313" key="17">
    <source>
        <dbReference type="Proteomes" id="UP001527099"/>
    </source>
</evidence>
<evidence type="ECO:0000313" key="16">
    <source>
        <dbReference type="EMBL" id="MCY9695163.1"/>
    </source>
</evidence>
<dbReference type="NCBIfam" id="TIGR02773">
    <property type="entry name" value="addB_Gpos"/>
    <property type="match status" value="1"/>
</dbReference>
<keyword evidence="9 14" id="KW-0067">ATP-binding</keyword>
<dbReference type="InterPro" id="IPR011604">
    <property type="entry name" value="PDDEXK-like_dom_sf"/>
</dbReference>
<evidence type="ECO:0000256" key="13">
    <source>
        <dbReference type="ARBA" id="ARBA00023204"/>
    </source>
</evidence>
<proteinExistence type="inferred from homology"/>
<dbReference type="PANTHER" id="PTHR30591">
    <property type="entry name" value="RECBCD ENZYME SUBUNIT RECC"/>
    <property type="match status" value="1"/>
</dbReference>
<dbReference type="GO" id="GO:0004386">
    <property type="term" value="F:helicase activity"/>
    <property type="evidence" value="ECO:0007669"/>
    <property type="project" value="UniProtKB-KW"/>
</dbReference>
<comment type="cofactor">
    <cofactor evidence="14">
        <name>Mg(2+)</name>
        <dbReference type="ChEBI" id="CHEBI:18420"/>
    </cofactor>
</comment>
<evidence type="ECO:0000256" key="6">
    <source>
        <dbReference type="ARBA" id="ARBA00022801"/>
    </source>
</evidence>
<evidence type="ECO:0000256" key="10">
    <source>
        <dbReference type="ARBA" id="ARBA00023004"/>
    </source>
</evidence>
<evidence type="ECO:0000256" key="8">
    <source>
        <dbReference type="ARBA" id="ARBA00022839"/>
    </source>
</evidence>
<keyword evidence="17" id="KW-1185">Reference proteome</keyword>
<dbReference type="EMBL" id="JAMDMX010000063">
    <property type="protein sequence ID" value="MCY9695163.1"/>
    <property type="molecule type" value="Genomic_DNA"/>
</dbReference>
<dbReference type="HAMAP" id="MF_01452">
    <property type="entry name" value="AddB_type1"/>
    <property type="match status" value="1"/>
</dbReference>
<name>A0ABT4GGI4_9BACL</name>
<keyword evidence="8 14" id="KW-0269">Exonuclease</keyword>
<protein>
    <recommendedName>
        <fullName evidence="14">ATP-dependent helicase/deoxyribonuclease subunit B</fullName>
        <ecNumber evidence="14">3.1.-.-</ecNumber>
    </recommendedName>
    <alternativeName>
        <fullName evidence="14">ATP-dependent helicase/nuclease subunit AddB</fullName>
    </alternativeName>
</protein>
<dbReference type="Gene3D" id="3.40.50.300">
    <property type="entry name" value="P-loop containing nucleotide triphosphate hydrolases"/>
    <property type="match status" value="4"/>
</dbReference>
<dbReference type="InterPro" id="IPR049035">
    <property type="entry name" value="ADDB_N"/>
</dbReference>
<dbReference type="Pfam" id="PF12705">
    <property type="entry name" value="PDDEXK_1"/>
    <property type="match status" value="1"/>
</dbReference>
<keyword evidence="3 14" id="KW-0479">Metal-binding</keyword>
<dbReference type="InterPro" id="IPR038726">
    <property type="entry name" value="PDDEXK_AddAB-type"/>
</dbReference>
<keyword evidence="12 14" id="KW-0238">DNA-binding</keyword>
<dbReference type="Gene3D" id="3.90.320.10">
    <property type="match status" value="1"/>
</dbReference>
<evidence type="ECO:0000256" key="9">
    <source>
        <dbReference type="ARBA" id="ARBA00022840"/>
    </source>
</evidence>
<evidence type="ECO:0000256" key="3">
    <source>
        <dbReference type="ARBA" id="ARBA00022723"/>
    </source>
</evidence>
<dbReference type="InterPro" id="IPR027417">
    <property type="entry name" value="P-loop_NTPase"/>
</dbReference>
<comment type="cofactor">
    <cofactor evidence="14">
        <name>[4Fe-4S] cluster</name>
        <dbReference type="ChEBI" id="CHEBI:49883"/>
    </cofactor>
    <text evidence="14">Binds 1 [4Fe-4S] cluster.</text>
</comment>
<keyword evidence="5 14" id="KW-0227">DNA damage</keyword>
<sequence>MSIRFVIGRAGSGKSERCLTEMKQHLAAEPEGHPLILLVPEQATFQAEHALVSDPSIRGMIRAQVLSFHRLAWRVMQEEGGTARLPIDDTGKKLLLTSILHKFKDELHLFGHSAEQMGFVDRLNQLFTEMKRYCVTAKQLEEHENRRVVTLGESGLLRDKMHDIGLVYRQFESELSRQYLDGEDYLTLLAEQIPNSAYLRSASVWIDGFHGFTPQEFAVLGALFAACKQVTVTLCLDRELQAGDTPDELDLFHPTATTMVRMQELIWKLGLPTAEVHLMAPETSPRYEDSPALGYLERNFDRRIGGGAGRYTPAPNEKLNDQLVIREAVHRRAEVEGAVRDMLLLVREHGVRWREIAVMVRNMDGYQDLLKAVLTDYDIPHFFDQKRSVLHHPLVEFIRSALEVVQHNWHYDAVFRCVKTDLLLPMEAAFQRTELDKLENYVLAFGIQGYRWTDGKPWTFKFRANLEQADDSGHEQTAELQSLNTSKAWVVRPLLAFSKRLQQASSVKEQVEALYELLVTVQAPEKLESWSQQAIQDGKPEKAREHGQMWDSVMDMLDQLVETMGEDSLSLELFNGLIETGMESMKLGLVPPSMDQLLIGSMDRTRSSGIRYAYILGVNDGVIPAQMDEKGVLTEAERSVLTESGLPMADGTRRKLLDEQFIVYTSLTVPGKRLWMSYPLADEEGKSLLPSELIKQMSQLFPGTEAPLLLAEPAAESSEGEQAAYISHPIQAISYLAVRMKHWMLGGRMADLWWETYNWYAEQPAWQMKLQSLVQALQYTNKENGLSSKTSKLLYGQNLRASVSRMEKYVACPFSHFVSHGLRLQERRVYRLDAPDIGQLFHAALNQFVQKLQQDQLDWGSLTAEQCMERSAQVVDELAPRLQGEILLSSSRYAYIARKLKQVVGRAAVVLGEHAKHGQFQPLGLEIDFGPGKELPSLTFELDNGCTMEIIGRIDRVDRADGEQGVLLRVIDYKSSQTSLQLSEVYYGLSLQMLTYLDVIITHAEQWLGIAAKPAGVLYFHVHNPMLQQKNALDPSEVEKELRKRYKMKGLITADAEVAGMMDDELVKSAGHSQLIPVALKKDGSFYSTSSVATDEQWDTLRKYVRKQVKQIGTGITDGHVDISPYRLGKKTACLHCSYKSICQFDPLFEGNEVHQLKQRGKDQLWSDLEQNVSQA</sequence>
<comment type="miscellaneous">
    <text evidence="14">Despite having conserved helicase domains, this subunit does not have helicase activity.</text>
</comment>
<evidence type="ECO:0000256" key="5">
    <source>
        <dbReference type="ARBA" id="ARBA00022763"/>
    </source>
</evidence>
<keyword evidence="4 14" id="KW-0547">Nucleotide-binding</keyword>